<dbReference type="Proteomes" id="UP000190285">
    <property type="component" value="Unassembled WGS sequence"/>
</dbReference>
<keyword evidence="1" id="KW-1133">Transmembrane helix</keyword>
<keyword evidence="1" id="KW-0472">Membrane</keyword>
<protein>
    <submittedName>
        <fullName evidence="2">Uncharacterized protein</fullName>
    </submittedName>
</protein>
<dbReference type="OrthoDB" id="1708240at2"/>
<organism evidence="2 3">
    <name type="scientific">Maledivibacter halophilus</name>
    <dbReference type="NCBI Taxonomy" id="36842"/>
    <lineage>
        <taxon>Bacteria</taxon>
        <taxon>Bacillati</taxon>
        <taxon>Bacillota</taxon>
        <taxon>Clostridia</taxon>
        <taxon>Peptostreptococcales</taxon>
        <taxon>Caminicellaceae</taxon>
        <taxon>Maledivibacter</taxon>
    </lineage>
</organism>
<name>A0A1T5LPE6_9FIRM</name>
<dbReference type="Pfam" id="PF19629">
    <property type="entry name" value="DUF6133"/>
    <property type="match status" value="1"/>
</dbReference>
<dbReference type="InterPro" id="IPR045765">
    <property type="entry name" value="DUF6133"/>
</dbReference>
<sequence length="72" mass="7931">MKQLNKMAMNLRVRIGSIMRDKKGEGALNTAITILISVVLGALILAGLYALIGDVVLPELRERIIDMFNYNG</sequence>
<dbReference type="EMBL" id="FUZT01000007">
    <property type="protein sequence ID" value="SKC77745.1"/>
    <property type="molecule type" value="Genomic_DNA"/>
</dbReference>
<reference evidence="2 3" key="1">
    <citation type="submission" date="2017-02" db="EMBL/GenBank/DDBJ databases">
        <authorList>
            <person name="Peterson S.W."/>
        </authorList>
    </citation>
    <scope>NUCLEOTIDE SEQUENCE [LARGE SCALE GENOMIC DNA]</scope>
    <source>
        <strain evidence="2 3">M1</strain>
    </source>
</reference>
<keyword evidence="3" id="KW-1185">Reference proteome</keyword>
<keyword evidence="1" id="KW-0812">Transmembrane</keyword>
<dbReference type="STRING" id="36842.SAMN02194393_03178"/>
<evidence type="ECO:0000256" key="1">
    <source>
        <dbReference type="SAM" id="Phobius"/>
    </source>
</evidence>
<evidence type="ECO:0000313" key="3">
    <source>
        <dbReference type="Proteomes" id="UP000190285"/>
    </source>
</evidence>
<proteinExistence type="predicted"/>
<feature type="transmembrane region" description="Helical" evidence="1">
    <location>
        <begin position="27"/>
        <end position="52"/>
    </location>
</feature>
<evidence type="ECO:0000313" key="2">
    <source>
        <dbReference type="EMBL" id="SKC77745.1"/>
    </source>
</evidence>
<dbReference type="RefSeq" id="WP_079492894.1">
    <property type="nucleotide sequence ID" value="NZ_FUZT01000007.1"/>
</dbReference>
<dbReference type="AlphaFoldDB" id="A0A1T5LPE6"/>
<accession>A0A1T5LPE6</accession>
<gene>
    <name evidence="2" type="ORF">SAMN02194393_03178</name>
</gene>